<comment type="caution">
    <text evidence="2">The sequence shown here is derived from an EMBL/GenBank/DDBJ whole genome shotgun (WGS) entry which is preliminary data.</text>
</comment>
<sequence length="164" mass="19387">MSRIQSKKSKAVQETRSSDEIKSALIEAINKQLKQRNNTFESLNTSLSLDKLLDLNLKKRVTPNSFVLYCKDKELYKNIKRGKNSLHASRMWRDEPRQVKNNFIFLSNIMKFAYDEVFGHKIKNKPWEEYAYIPSFTSDNRQDFDPPQEQDLNKIYTSDKTVEK</sequence>
<evidence type="ECO:0008006" key="4">
    <source>
        <dbReference type="Google" id="ProtNLM"/>
    </source>
</evidence>
<feature type="compositionally biased region" description="Polar residues" evidence="1">
    <location>
        <begin position="155"/>
        <end position="164"/>
    </location>
</feature>
<reference evidence="2 3" key="1">
    <citation type="submission" date="2018-06" db="EMBL/GenBank/DDBJ databases">
        <title>Comparative genomics reveals the genomic features of Rhizophagus irregularis, R. cerebriforme, R. diaphanum and Gigaspora rosea, and their symbiotic lifestyle signature.</title>
        <authorList>
            <person name="Morin E."/>
            <person name="San Clemente H."/>
            <person name="Chen E.C.H."/>
            <person name="De La Providencia I."/>
            <person name="Hainaut M."/>
            <person name="Kuo A."/>
            <person name="Kohler A."/>
            <person name="Murat C."/>
            <person name="Tang N."/>
            <person name="Roy S."/>
            <person name="Loubradou J."/>
            <person name="Henrissat B."/>
            <person name="Grigoriev I.V."/>
            <person name="Corradi N."/>
            <person name="Roux C."/>
            <person name="Martin F.M."/>
        </authorList>
    </citation>
    <scope>NUCLEOTIDE SEQUENCE [LARGE SCALE GENOMIC DNA]</scope>
    <source>
        <strain evidence="2 3">DAOM 227022</strain>
    </source>
</reference>
<dbReference type="AlphaFoldDB" id="A0A397SMQ1"/>
<protein>
    <recommendedName>
        <fullName evidence="4">HMG box domain-containing protein</fullName>
    </recommendedName>
</protein>
<accession>A0A397SMQ1</accession>
<feature type="region of interest" description="Disordered" evidence="1">
    <location>
        <begin position="138"/>
        <end position="164"/>
    </location>
</feature>
<dbReference type="Proteomes" id="UP000265703">
    <property type="component" value="Unassembled WGS sequence"/>
</dbReference>
<organism evidence="2 3">
    <name type="scientific">Glomus cerebriforme</name>
    <dbReference type="NCBI Taxonomy" id="658196"/>
    <lineage>
        <taxon>Eukaryota</taxon>
        <taxon>Fungi</taxon>
        <taxon>Fungi incertae sedis</taxon>
        <taxon>Mucoromycota</taxon>
        <taxon>Glomeromycotina</taxon>
        <taxon>Glomeromycetes</taxon>
        <taxon>Glomerales</taxon>
        <taxon>Glomeraceae</taxon>
        <taxon>Glomus</taxon>
    </lineage>
</organism>
<gene>
    <name evidence="2" type="ORF">C1645_879422</name>
</gene>
<dbReference type="OrthoDB" id="1919336at2759"/>
<evidence type="ECO:0000313" key="2">
    <source>
        <dbReference type="EMBL" id="RIA85237.1"/>
    </source>
</evidence>
<name>A0A397SMQ1_9GLOM</name>
<evidence type="ECO:0000313" key="3">
    <source>
        <dbReference type="Proteomes" id="UP000265703"/>
    </source>
</evidence>
<proteinExistence type="predicted"/>
<dbReference type="EMBL" id="QKYT01000437">
    <property type="protein sequence ID" value="RIA85237.1"/>
    <property type="molecule type" value="Genomic_DNA"/>
</dbReference>
<evidence type="ECO:0000256" key="1">
    <source>
        <dbReference type="SAM" id="MobiDB-lite"/>
    </source>
</evidence>
<keyword evidence="3" id="KW-1185">Reference proteome</keyword>